<protein>
    <submittedName>
        <fullName evidence="1 4">Uncharacterized protein</fullName>
    </submittedName>
</protein>
<reference evidence="4" key="1">
    <citation type="submission" date="2017-02" db="UniProtKB">
        <authorList>
            <consortium name="WormBaseParasite"/>
        </authorList>
    </citation>
    <scope>IDENTIFICATION</scope>
</reference>
<evidence type="ECO:0000313" key="4">
    <source>
        <dbReference type="WBParaSite" id="DME_0000232801-mRNA-1"/>
    </source>
</evidence>
<dbReference type="EMBL" id="UYYG01001156">
    <property type="protein sequence ID" value="VDN56715.1"/>
    <property type="molecule type" value="Genomic_DNA"/>
</dbReference>
<dbReference type="Proteomes" id="UP000038040">
    <property type="component" value="Unplaced"/>
</dbReference>
<evidence type="ECO:0000313" key="1">
    <source>
        <dbReference type="EMBL" id="VDN56715.1"/>
    </source>
</evidence>
<dbReference type="Proteomes" id="UP000274756">
    <property type="component" value="Unassembled WGS sequence"/>
</dbReference>
<dbReference type="AlphaFoldDB" id="A0A0N4U613"/>
<name>A0A0N4U613_DRAME</name>
<reference evidence="1 3" key="2">
    <citation type="submission" date="2018-11" db="EMBL/GenBank/DDBJ databases">
        <authorList>
            <consortium name="Pathogen Informatics"/>
        </authorList>
    </citation>
    <scope>NUCLEOTIDE SEQUENCE [LARGE SCALE GENOMIC DNA]</scope>
</reference>
<evidence type="ECO:0000313" key="2">
    <source>
        <dbReference type="Proteomes" id="UP000038040"/>
    </source>
</evidence>
<gene>
    <name evidence="1" type="ORF">DME_LOCUS6688</name>
</gene>
<accession>A0A0N4U613</accession>
<keyword evidence="3" id="KW-1185">Reference proteome</keyword>
<proteinExistence type="predicted"/>
<sequence length="103" mass="11945">MNIELICMSTSEGYEFFAQKKLRRLVTIGNNFTANNSIIRQPLCLSIRIFDVNFIFKDHMTINGQKKSQKTNKKNTIIAVQVKKEVELSKLEEEKKKSPPKKI</sequence>
<evidence type="ECO:0000313" key="3">
    <source>
        <dbReference type="Proteomes" id="UP000274756"/>
    </source>
</evidence>
<organism evidence="2 4">
    <name type="scientific">Dracunculus medinensis</name>
    <name type="common">Guinea worm</name>
    <dbReference type="NCBI Taxonomy" id="318479"/>
    <lineage>
        <taxon>Eukaryota</taxon>
        <taxon>Metazoa</taxon>
        <taxon>Ecdysozoa</taxon>
        <taxon>Nematoda</taxon>
        <taxon>Chromadorea</taxon>
        <taxon>Rhabditida</taxon>
        <taxon>Spirurina</taxon>
        <taxon>Dracunculoidea</taxon>
        <taxon>Dracunculidae</taxon>
        <taxon>Dracunculus</taxon>
    </lineage>
</organism>
<dbReference type="WBParaSite" id="DME_0000232801-mRNA-1">
    <property type="protein sequence ID" value="DME_0000232801-mRNA-1"/>
    <property type="gene ID" value="DME_0000232801"/>
</dbReference>